<keyword evidence="8" id="KW-0325">Glycoprotein</keyword>
<feature type="domain" description="Solute-binding protein family 3/N-terminal" evidence="12">
    <location>
        <begin position="24"/>
        <end position="346"/>
    </location>
</feature>
<keyword evidence="15" id="KW-1185">Reference proteome</keyword>
<dbReference type="Pfam" id="PF00497">
    <property type="entry name" value="SBP_bac_3"/>
    <property type="match status" value="1"/>
</dbReference>
<feature type="chain" id="PRO_5031106628" evidence="11">
    <location>
        <begin position="20"/>
        <end position="352"/>
    </location>
</feature>
<dbReference type="SUPFAM" id="SSF53850">
    <property type="entry name" value="Periplasmic binding protein-like II"/>
    <property type="match status" value="1"/>
</dbReference>
<comment type="subcellular location">
    <subcellularLocation>
        <location evidence="1">Membrane</location>
        <topology evidence="1">Multi-pass membrane protein</topology>
    </subcellularLocation>
</comment>
<evidence type="ECO:0000313" key="15">
    <source>
        <dbReference type="Proteomes" id="UP000525652"/>
    </source>
</evidence>
<dbReference type="Pfam" id="PF00060">
    <property type="entry name" value="Lig_chan"/>
    <property type="match status" value="1"/>
</dbReference>
<dbReference type="RefSeq" id="WP_185692394.1">
    <property type="nucleotide sequence ID" value="NZ_JACHVA010000069.1"/>
</dbReference>
<dbReference type="Gene3D" id="1.10.287.70">
    <property type="match status" value="1"/>
</dbReference>
<evidence type="ECO:0000256" key="2">
    <source>
        <dbReference type="ARBA" id="ARBA00022448"/>
    </source>
</evidence>
<evidence type="ECO:0000256" key="7">
    <source>
        <dbReference type="ARBA" id="ARBA00023170"/>
    </source>
</evidence>
<evidence type="ECO:0000259" key="12">
    <source>
        <dbReference type="SMART" id="SM00062"/>
    </source>
</evidence>
<evidence type="ECO:0000256" key="8">
    <source>
        <dbReference type="ARBA" id="ARBA00023180"/>
    </source>
</evidence>
<keyword evidence="11" id="KW-0732">Signal</keyword>
<dbReference type="SMART" id="SM00079">
    <property type="entry name" value="PBPe"/>
    <property type="match status" value="1"/>
</dbReference>
<keyword evidence="3 10" id="KW-0812">Transmembrane</keyword>
<dbReference type="Proteomes" id="UP000525652">
    <property type="component" value="Unassembled WGS sequence"/>
</dbReference>
<evidence type="ECO:0000256" key="4">
    <source>
        <dbReference type="ARBA" id="ARBA00022989"/>
    </source>
</evidence>
<dbReference type="PANTHER" id="PTHR18966">
    <property type="entry name" value="IONOTROPIC GLUTAMATE RECEPTOR"/>
    <property type="match status" value="1"/>
</dbReference>
<evidence type="ECO:0000313" key="14">
    <source>
        <dbReference type="EMBL" id="MBC2601676.1"/>
    </source>
</evidence>
<keyword evidence="9" id="KW-0407">Ion channel</keyword>
<keyword evidence="7" id="KW-0675">Receptor</keyword>
<evidence type="ECO:0000256" key="5">
    <source>
        <dbReference type="ARBA" id="ARBA00023065"/>
    </source>
</evidence>
<dbReference type="SUPFAM" id="SSF81324">
    <property type="entry name" value="Voltage-gated potassium channels"/>
    <property type="match status" value="1"/>
</dbReference>
<keyword evidence="4 10" id="KW-1133">Transmembrane helix</keyword>
<evidence type="ECO:0000256" key="11">
    <source>
        <dbReference type="SAM" id="SignalP"/>
    </source>
</evidence>
<feature type="transmembrane region" description="Helical" evidence="10">
    <location>
        <begin position="200"/>
        <end position="221"/>
    </location>
</feature>
<keyword evidence="6 10" id="KW-0472">Membrane</keyword>
<evidence type="ECO:0000256" key="1">
    <source>
        <dbReference type="ARBA" id="ARBA00004141"/>
    </source>
</evidence>
<accession>A0A7X1AX91</accession>
<keyword evidence="2" id="KW-0813">Transport</keyword>
<organism evidence="14 15">
    <name type="scientific">Puniceicoccus vermicola</name>
    <dbReference type="NCBI Taxonomy" id="388746"/>
    <lineage>
        <taxon>Bacteria</taxon>
        <taxon>Pseudomonadati</taxon>
        <taxon>Verrucomicrobiota</taxon>
        <taxon>Opitutia</taxon>
        <taxon>Puniceicoccales</taxon>
        <taxon>Puniceicoccaceae</taxon>
        <taxon>Puniceicoccus</taxon>
    </lineage>
</organism>
<evidence type="ECO:0000256" key="6">
    <source>
        <dbReference type="ARBA" id="ARBA00023136"/>
    </source>
</evidence>
<evidence type="ECO:0000256" key="9">
    <source>
        <dbReference type="ARBA" id="ARBA00023303"/>
    </source>
</evidence>
<feature type="transmembrane region" description="Helical" evidence="10">
    <location>
        <begin position="134"/>
        <end position="155"/>
    </location>
</feature>
<proteinExistence type="predicted"/>
<protein>
    <submittedName>
        <fullName evidence="14">Transporter substrate-binding domain-containing protein</fullName>
    </submittedName>
</protein>
<feature type="domain" description="Ionotropic glutamate receptor C-terminal" evidence="13">
    <location>
        <begin position="24"/>
        <end position="344"/>
    </location>
</feature>
<dbReference type="AlphaFoldDB" id="A0A7X1AX91"/>
<dbReference type="SMART" id="SM00062">
    <property type="entry name" value="PBPb"/>
    <property type="match status" value="1"/>
</dbReference>
<feature type="signal peptide" evidence="11">
    <location>
        <begin position="1"/>
        <end position="19"/>
    </location>
</feature>
<dbReference type="InterPro" id="IPR001320">
    <property type="entry name" value="Iontro_rcpt_C"/>
</dbReference>
<evidence type="ECO:0000256" key="10">
    <source>
        <dbReference type="SAM" id="Phobius"/>
    </source>
</evidence>
<dbReference type="Gene3D" id="3.40.190.10">
    <property type="entry name" value="Periplasmic binding protein-like II"/>
    <property type="match status" value="2"/>
</dbReference>
<dbReference type="PRINTS" id="PR00169">
    <property type="entry name" value="KCHANNEL"/>
</dbReference>
<evidence type="ECO:0000259" key="13">
    <source>
        <dbReference type="SMART" id="SM00079"/>
    </source>
</evidence>
<dbReference type="GO" id="GO:0015276">
    <property type="term" value="F:ligand-gated monoatomic ion channel activity"/>
    <property type="evidence" value="ECO:0007669"/>
    <property type="project" value="InterPro"/>
</dbReference>
<dbReference type="InterPro" id="IPR001638">
    <property type="entry name" value="Solute-binding_3/MltF_N"/>
</dbReference>
<keyword evidence="5" id="KW-0406">Ion transport</keyword>
<sequence>MKFLSIFLLSWMPALLASAADESTFTIGIKETPPFTIQDENGNWSGPAVWLIEEILAEMDRTPEFKTMSLTEIFDSLEKNQIDAGIAALSITSDREELVDFTHSFFESGIGIAASDTDTEMWILALRNIFSLRFLQAVFSLLLLLAVVGLFVWLAERKHNPDEFGGRPGKGIGAGLWWSAVTMTTVGYGDKAPKTLLGRVVGLIWMFMAIIIISGFTAGFASSLTRDTLSSKVEDIRDLNDVKTATVKGSTSADWLSMLKIPYRTSNSIEDLLSELEEGKWDAVVYDKPVLEYYVAKDDLRHIDILKSTFTRENYGIALPPQAPYREKMDILLLQLTQTQEWQDQLNAVLSP</sequence>
<name>A0A7X1AX91_9BACT</name>
<reference evidence="14 15" key="1">
    <citation type="submission" date="2020-07" db="EMBL/GenBank/DDBJ databases">
        <authorList>
            <person name="Feng X."/>
        </authorList>
    </citation>
    <scope>NUCLEOTIDE SEQUENCE [LARGE SCALE GENOMIC DNA]</scope>
    <source>
        <strain evidence="14 15">JCM14086</strain>
    </source>
</reference>
<dbReference type="EMBL" id="JACHVA010000069">
    <property type="protein sequence ID" value="MBC2601676.1"/>
    <property type="molecule type" value="Genomic_DNA"/>
</dbReference>
<dbReference type="InterPro" id="IPR015683">
    <property type="entry name" value="Ionotropic_Glu_rcpt"/>
</dbReference>
<gene>
    <name evidence="14" type="ORF">H5P30_07780</name>
</gene>
<evidence type="ECO:0000256" key="3">
    <source>
        <dbReference type="ARBA" id="ARBA00022692"/>
    </source>
</evidence>
<dbReference type="GO" id="GO:0016020">
    <property type="term" value="C:membrane"/>
    <property type="evidence" value="ECO:0007669"/>
    <property type="project" value="UniProtKB-SubCell"/>
</dbReference>
<comment type="caution">
    <text evidence="14">The sequence shown here is derived from an EMBL/GenBank/DDBJ whole genome shotgun (WGS) entry which is preliminary data.</text>
</comment>